<evidence type="ECO:0000259" key="6">
    <source>
        <dbReference type="Pfam" id="PF01134"/>
    </source>
</evidence>
<name>S0G5R5_9BACT</name>
<keyword evidence="8" id="KW-1185">Reference proteome</keyword>
<dbReference type="InterPro" id="IPR040131">
    <property type="entry name" value="MnmG_N"/>
</dbReference>
<dbReference type="Proteomes" id="UP000014216">
    <property type="component" value="Unassembled WGS sequence"/>
</dbReference>
<keyword evidence="4" id="KW-0274">FAD</keyword>
<gene>
    <name evidence="7" type="ORF">Dpo_3c00440</name>
</gene>
<dbReference type="PANTHER" id="PTHR11806">
    <property type="entry name" value="GLUCOSE INHIBITED DIVISION PROTEIN A"/>
    <property type="match status" value="1"/>
</dbReference>
<dbReference type="Gene3D" id="3.50.50.60">
    <property type="entry name" value="FAD/NAD(P)-binding domain"/>
    <property type="match status" value="2"/>
</dbReference>
<dbReference type="PANTHER" id="PTHR11806:SF2">
    <property type="entry name" value="METHYLENETETRAHYDROFOLATE--TRNA-(URACIL-5-)-METHYLTRANSFERASE TRMFO"/>
    <property type="match status" value="1"/>
</dbReference>
<proteinExistence type="predicted"/>
<dbReference type="InterPro" id="IPR036188">
    <property type="entry name" value="FAD/NAD-bd_sf"/>
</dbReference>
<dbReference type="InterPro" id="IPR002218">
    <property type="entry name" value="MnmG-rel"/>
</dbReference>
<feature type="domain" description="MnmG N-terminal" evidence="6">
    <location>
        <begin position="3"/>
        <end position="217"/>
    </location>
</feature>
<organism evidence="7 8">
    <name type="scientific">Desulfotignum phosphitoxidans DSM 13687</name>
    <dbReference type="NCBI Taxonomy" id="1286635"/>
    <lineage>
        <taxon>Bacteria</taxon>
        <taxon>Pseudomonadati</taxon>
        <taxon>Thermodesulfobacteriota</taxon>
        <taxon>Desulfobacteria</taxon>
        <taxon>Desulfobacterales</taxon>
        <taxon>Desulfobacteraceae</taxon>
        <taxon>Desulfotignum</taxon>
    </lineage>
</organism>
<dbReference type="GO" id="GO:0050660">
    <property type="term" value="F:flavin adenine dinucleotide binding"/>
    <property type="evidence" value="ECO:0007669"/>
    <property type="project" value="InterPro"/>
</dbReference>
<dbReference type="SUPFAM" id="SSF51905">
    <property type="entry name" value="FAD/NAD(P)-binding domain"/>
    <property type="match status" value="1"/>
</dbReference>
<dbReference type="GO" id="GO:0005829">
    <property type="term" value="C:cytosol"/>
    <property type="evidence" value="ECO:0007669"/>
    <property type="project" value="TreeGrafter"/>
</dbReference>
<evidence type="ECO:0000313" key="7">
    <source>
        <dbReference type="EMBL" id="EMS79902.1"/>
    </source>
</evidence>
<evidence type="ECO:0000313" key="8">
    <source>
        <dbReference type="Proteomes" id="UP000014216"/>
    </source>
</evidence>
<keyword evidence="5" id="KW-0520">NAD</keyword>
<comment type="cofactor">
    <cofactor evidence="1">
        <name>FAD</name>
        <dbReference type="ChEBI" id="CHEBI:57692"/>
    </cofactor>
</comment>
<sequence length="428" mass="45627">MRVIVIGGGWAGCAAAVSAKKQGADVVLVERTDMLLGTGLVGGIMRNNGRLTATEELKALGGGDLFTVIESNFIHKDISFPGHLHASLYDVSTMEPKIRRFLEASGICIETGCRITDVEMDKNWITTVLGKQAGKTVRFQGDGFIETTGTAGPPANCAKHGNGCAMCILRCHSFGGRVSIAAKAGVAEVNGKKGDQTGAVSGSCKLHKESLSPDLLKQLNDTGVAVIPLDENLRMTGKLSLKACQQYAIADFEQNVILLDTGHAKLMTPFFPLDGLRKIPGLENARFEDPYAGGMGNSVRYMGMSPRDDALKVDGVDNLFCAGEKAGLMVGHTEAICTGTLAGVNAVRHVQGKTARVLPEASVIGDAVTFVREQMQTPEGLGLKFTFSGSVLFDRMKQKGRYHTDPAVIDRQMEKAGLKNILASVQDR</sequence>
<evidence type="ECO:0000256" key="2">
    <source>
        <dbReference type="ARBA" id="ARBA00022630"/>
    </source>
</evidence>
<evidence type="ECO:0000256" key="5">
    <source>
        <dbReference type="ARBA" id="ARBA00023027"/>
    </source>
</evidence>
<dbReference type="AlphaFoldDB" id="S0G5R5"/>
<evidence type="ECO:0000256" key="3">
    <source>
        <dbReference type="ARBA" id="ARBA00022694"/>
    </source>
</evidence>
<dbReference type="Pfam" id="PF01134">
    <property type="entry name" value="GIDA"/>
    <property type="match status" value="2"/>
</dbReference>
<dbReference type="OrthoDB" id="2181at2"/>
<dbReference type="GO" id="GO:0030488">
    <property type="term" value="P:tRNA methylation"/>
    <property type="evidence" value="ECO:0007669"/>
    <property type="project" value="TreeGrafter"/>
</dbReference>
<protein>
    <submittedName>
        <fullName evidence="7">FAD-dependent pyridine nucleotide-disulfide oxidoreductase</fullName>
    </submittedName>
</protein>
<dbReference type="EMBL" id="APJX01000003">
    <property type="protein sequence ID" value="EMS79902.1"/>
    <property type="molecule type" value="Genomic_DNA"/>
</dbReference>
<reference evidence="7 8" key="1">
    <citation type="journal article" date="2013" name="Genome Announc.">
        <title>Draft Genome Sequence of Desulfotignum phosphitoxidans DSM 13687 Strain FiPS-3.</title>
        <authorList>
            <person name="Poehlein A."/>
            <person name="Daniel R."/>
            <person name="Simeonova D.D."/>
        </authorList>
    </citation>
    <scope>NUCLEOTIDE SEQUENCE [LARGE SCALE GENOMIC DNA]</scope>
    <source>
        <strain evidence="7 8">DSM 13687</strain>
    </source>
</reference>
<feature type="domain" description="MnmG N-terminal" evidence="6">
    <location>
        <begin position="276"/>
        <end position="353"/>
    </location>
</feature>
<dbReference type="GO" id="GO:0002098">
    <property type="term" value="P:tRNA wobble uridine modification"/>
    <property type="evidence" value="ECO:0007669"/>
    <property type="project" value="TreeGrafter"/>
</dbReference>
<evidence type="ECO:0000256" key="4">
    <source>
        <dbReference type="ARBA" id="ARBA00022827"/>
    </source>
</evidence>
<dbReference type="PATRIC" id="fig|1286635.3.peg.1604"/>
<evidence type="ECO:0000256" key="1">
    <source>
        <dbReference type="ARBA" id="ARBA00001974"/>
    </source>
</evidence>
<comment type="caution">
    <text evidence="7">The sequence shown here is derived from an EMBL/GenBank/DDBJ whole genome shotgun (WGS) entry which is preliminary data.</text>
</comment>
<dbReference type="RefSeq" id="WP_006965225.1">
    <property type="nucleotide sequence ID" value="NZ_APJX01000003.1"/>
</dbReference>
<keyword evidence="3" id="KW-0819">tRNA processing</keyword>
<keyword evidence="2" id="KW-0285">Flavoprotein</keyword>
<accession>S0G5R5</accession>